<name>A0AAP0NNT7_9MAGN</name>
<evidence type="ECO:0000313" key="1">
    <source>
        <dbReference type="EMBL" id="KAK9114262.1"/>
    </source>
</evidence>
<comment type="caution">
    <text evidence="1">The sequence shown here is derived from an EMBL/GenBank/DDBJ whole genome shotgun (WGS) entry which is preliminary data.</text>
</comment>
<gene>
    <name evidence="1" type="ORF">Syun_021059</name>
</gene>
<dbReference type="EMBL" id="JBBNAF010000009">
    <property type="protein sequence ID" value="KAK9114262.1"/>
    <property type="molecule type" value="Genomic_DNA"/>
</dbReference>
<proteinExistence type="predicted"/>
<dbReference type="AlphaFoldDB" id="A0AAP0NNT7"/>
<organism evidence="1 2">
    <name type="scientific">Stephania yunnanensis</name>
    <dbReference type="NCBI Taxonomy" id="152371"/>
    <lineage>
        <taxon>Eukaryota</taxon>
        <taxon>Viridiplantae</taxon>
        <taxon>Streptophyta</taxon>
        <taxon>Embryophyta</taxon>
        <taxon>Tracheophyta</taxon>
        <taxon>Spermatophyta</taxon>
        <taxon>Magnoliopsida</taxon>
        <taxon>Ranunculales</taxon>
        <taxon>Menispermaceae</taxon>
        <taxon>Menispermoideae</taxon>
        <taxon>Cissampelideae</taxon>
        <taxon>Stephania</taxon>
    </lineage>
</organism>
<sequence length="100" mass="11215">MTLVEDIFGLLHKCSLSKEEEDEAFSLEEVKGAESILGKHSILGKLAIVQKFSKGALRDAIVTVWKIKENDIQFVEVSENIFQIIFSCPNVLTYALRFGP</sequence>
<dbReference type="Proteomes" id="UP001420932">
    <property type="component" value="Unassembled WGS sequence"/>
</dbReference>
<reference evidence="1 2" key="1">
    <citation type="submission" date="2024-01" db="EMBL/GenBank/DDBJ databases">
        <title>Genome assemblies of Stephania.</title>
        <authorList>
            <person name="Yang L."/>
        </authorList>
    </citation>
    <scope>NUCLEOTIDE SEQUENCE [LARGE SCALE GENOMIC DNA]</scope>
    <source>
        <strain evidence="1">YNDBR</strain>
        <tissue evidence="1">Leaf</tissue>
    </source>
</reference>
<protein>
    <submittedName>
        <fullName evidence="1">Uncharacterized protein</fullName>
    </submittedName>
</protein>
<accession>A0AAP0NNT7</accession>
<evidence type="ECO:0000313" key="2">
    <source>
        <dbReference type="Proteomes" id="UP001420932"/>
    </source>
</evidence>
<keyword evidence="2" id="KW-1185">Reference proteome</keyword>